<accession>A0ACB7WDT8</accession>
<comment type="caution">
    <text evidence="1">The sequence shown here is derived from an EMBL/GenBank/DDBJ whole genome shotgun (WGS) entry which is preliminary data.</text>
</comment>
<dbReference type="Proteomes" id="UP000827976">
    <property type="component" value="Chromosome 4"/>
</dbReference>
<dbReference type="EMBL" id="CM037014">
    <property type="protein sequence ID" value="KAH7686231.1"/>
    <property type="molecule type" value="Genomic_DNA"/>
</dbReference>
<sequence>MDTEPLLIPASGRRKLSSSSMLCPLPEDGEISIPIPISIPCPSSPSSPSSLKDRLIFGAAATSRSPLAPDEEVKLERDKNDEYFVPWCSTKTNLHRSRTAPAMSTINDVAGDHPDTDLPPPRRPAIIRQAFLFLFLYLAVGVVVYTIQRSHFSADETHPVVDALYFCIVTMCTIGYGDITPRTPSAKFFSITFVLVGFGFIDILLSGMVSYVLDLQESLLLGAVRKANHNSYIVDVKKGRMRIRLKVGLALGVVVLCIGVGTGVLRFVERLDWLDAFYLSVMSVTTVGYGDRAFKSMPGRLFAAIWLLVSTLAVARAFLYLAEARVDKRHRMMAKWVLGRHMTVAEFLAADIDHNGYVTKSEFVIYKLKEMGKISEKDVMQVCDKFDRLDTGNCGKITLSDLIESHH</sequence>
<evidence type="ECO:0000313" key="1">
    <source>
        <dbReference type="EMBL" id="KAH7686231.1"/>
    </source>
</evidence>
<protein>
    <submittedName>
        <fullName evidence="1">Potassium channel subfamily K protein</fullName>
    </submittedName>
</protein>
<name>A0ACB7WDT8_DIOAL</name>
<keyword evidence="2" id="KW-1185">Reference proteome</keyword>
<reference evidence="2" key="1">
    <citation type="journal article" date="2022" name="Nat. Commun.">
        <title>Chromosome evolution and the genetic basis of agronomically important traits in greater yam.</title>
        <authorList>
            <person name="Bredeson J.V."/>
            <person name="Lyons J.B."/>
            <person name="Oniyinde I.O."/>
            <person name="Okereke N.R."/>
            <person name="Kolade O."/>
            <person name="Nnabue I."/>
            <person name="Nwadili C.O."/>
            <person name="Hribova E."/>
            <person name="Parker M."/>
            <person name="Nwogha J."/>
            <person name="Shu S."/>
            <person name="Carlson J."/>
            <person name="Kariba R."/>
            <person name="Muthemba S."/>
            <person name="Knop K."/>
            <person name="Barton G.J."/>
            <person name="Sherwood A.V."/>
            <person name="Lopez-Montes A."/>
            <person name="Asiedu R."/>
            <person name="Jamnadass R."/>
            <person name="Muchugi A."/>
            <person name="Goodstein D."/>
            <person name="Egesi C.N."/>
            <person name="Featherston J."/>
            <person name="Asfaw A."/>
            <person name="Simpson G.G."/>
            <person name="Dolezel J."/>
            <person name="Hendre P.S."/>
            <person name="Van Deynze A."/>
            <person name="Kumar P.L."/>
            <person name="Obidiegwu J.E."/>
            <person name="Bhattacharjee R."/>
            <person name="Rokhsar D.S."/>
        </authorList>
    </citation>
    <scope>NUCLEOTIDE SEQUENCE [LARGE SCALE GENOMIC DNA]</scope>
    <source>
        <strain evidence="2">cv. TDa95/00328</strain>
    </source>
</reference>
<keyword evidence="1" id="KW-0406">Ion transport</keyword>
<keyword evidence="1" id="KW-0407">Ion channel</keyword>
<evidence type="ECO:0000313" key="2">
    <source>
        <dbReference type="Proteomes" id="UP000827976"/>
    </source>
</evidence>
<proteinExistence type="predicted"/>
<gene>
    <name evidence="1" type="ORF">IHE45_04G090900</name>
</gene>
<keyword evidence="1" id="KW-0813">Transport</keyword>
<organism evidence="1 2">
    <name type="scientific">Dioscorea alata</name>
    <name type="common">Purple yam</name>
    <dbReference type="NCBI Taxonomy" id="55571"/>
    <lineage>
        <taxon>Eukaryota</taxon>
        <taxon>Viridiplantae</taxon>
        <taxon>Streptophyta</taxon>
        <taxon>Embryophyta</taxon>
        <taxon>Tracheophyta</taxon>
        <taxon>Spermatophyta</taxon>
        <taxon>Magnoliopsida</taxon>
        <taxon>Liliopsida</taxon>
        <taxon>Dioscoreales</taxon>
        <taxon>Dioscoreaceae</taxon>
        <taxon>Dioscorea</taxon>
    </lineage>
</organism>